<evidence type="ECO:0000256" key="1">
    <source>
        <dbReference type="ARBA" id="ARBA00004651"/>
    </source>
</evidence>
<dbReference type="Pfam" id="PF03601">
    <property type="entry name" value="Cons_hypoth698"/>
    <property type="match status" value="1"/>
</dbReference>
<dbReference type="KEGG" id="ehx:EMIHUDRAFT_104861"/>
<evidence type="ECO:0000256" key="5">
    <source>
        <dbReference type="ARBA" id="ARBA00022989"/>
    </source>
</evidence>
<dbReference type="OMA" id="LTRALWI"/>
<dbReference type="GeneID" id="17257210"/>
<feature type="transmembrane region" description="Helical" evidence="7">
    <location>
        <begin position="233"/>
        <end position="250"/>
    </location>
</feature>
<feature type="transmembrane region" description="Helical" evidence="7">
    <location>
        <begin position="164"/>
        <end position="182"/>
    </location>
</feature>
<keyword evidence="6 7" id="KW-0472">Membrane</keyword>
<evidence type="ECO:0000256" key="4">
    <source>
        <dbReference type="ARBA" id="ARBA00022692"/>
    </source>
</evidence>
<keyword evidence="9" id="KW-1185">Reference proteome</keyword>
<dbReference type="Proteomes" id="UP000013827">
    <property type="component" value="Unassembled WGS sequence"/>
</dbReference>
<dbReference type="EnsemblProtists" id="EOD11085">
    <property type="protein sequence ID" value="EOD11085"/>
    <property type="gene ID" value="EMIHUDRAFT_104861"/>
</dbReference>
<proteinExistence type="inferred from homology"/>
<dbReference type="InterPro" id="IPR018383">
    <property type="entry name" value="UPF0324_pro"/>
</dbReference>
<comment type="similarity">
    <text evidence="2">Belongs to the UPF0324 family.</text>
</comment>
<dbReference type="RefSeq" id="XP_005763514.1">
    <property type="nucleotide sequence ID" value="XM_005763457.1"/>
</dbReference>
<evidence type="ECO:0000313" key="9">
    <source>
        <dbReference type="Proteomes" id="UP000013827"/>
    </source>
</evidence>
<evidence type="ECO:0000256" key="7">
    <source>
        <dbReference type="SAM" id="Phobius"/>
    </source>
</evidence>
<feature type="transmembrane region" description="Helical" evidence="7">
    <location>
        <begin position="128"/>
        <end position="152"/>
    </location>
</feature>
<reference evidence="9" key="1">
    <citation type="journal article" date="2013" name="Nature">
        <title>Pan genome of the phytoplankton Emiliania underpins its global distribution.</title>
        <authorList>
            <person name="Read B.A."/>
            <person name="Kegel J."/>
            <person name="Klute M.J."/>
            <person name="Kuo A."/>
            <person name="Lefebvre S.C."/>
            <person name="Maumus F."/>
            <person name="Mayer C."/>
            <person name="Miller J."/>
            <person name="Monier A."/>
            <person name="Salamov A."/>
            <person name="Young J."/>
            <person name="Aguilar M."/>
            <person name="Claverie J.M."/>
            <person name="Frickenhaus S."/>
            <person name="Gonzalez K."/>
            <person name="Herman E.K."/>
            <person name="Lin Y.C."/>
            <person name="Napier J."/>
            <person name="Ogata H."/>
            <person name="Sarno A.F."/>
            <person name="Shmutz J."/>
            <person name="Schroeder D."/>
            <person name="de Vargas C."/>
            <person name="Verret F."/>
            <person name="von Dassow P."/>
            <person name="Valentin K."/>
            <person name="Van de Peer Y."/>
            <person name="Wheeler G."/>
            <person name="Dacks J.B."/>
            <person name="Delwiche C.F."/>
            <person name="Dyhrman S.T."/>
            <person name="Glockner G."/>
            <person name="John U."/>
            <person name="Richards T."/>
            <person name="Worden A.Z."/>
            <person name="Zhang X."/>
            <person name="Grigoriev I.V."/>
            <person name="Allen A.E."/>
            <person name="Bidle K."/>
            <person name="Borodovsky M."/>
            <person name="Bowler C."/>
            <person name="Brownlee C."/>
            <person name="Cock J.M."/>
            <person name="Elias M."/>
            <person name="Gladyshev V.N."/>
            <person name="Groth M."/>
            <person name="Guda C."/>
            <person name="Hadaegh A."/>
            <person name="Iglesias-Rodriguez M.D."/>
            <person name="Jenkins J."/>
            <person name="Jones B.M."/>
            <person name="Lawson T."/>
            <person name="Leese F."/>
            <person name="Lindquist E."/>
            <person name="Lobanov A."/>
            <person name="Lomsadze A."/>
            <person name="Malik S.B."/>
            <person name="Marsh M.E."/>
            <person name="Mackinder L."/>
            <person name="Mock T."/>
            <person name="Mueller-Roeber B."/>
            <person name="Pagarete A."/>
            <person name="Parker M."/>
            <person name="Probert I."/>
            <person name="Quesneville H."/>
            <person name="Raines C."/>
            <person name="Rensing S.A."/>
            <person name="Riano-Pachon D.M."/>
            <person name="Richier S."/>
            <person name="Rokitta S."/>
            <person name="Shiraiwa Y."/>
            <person name="Soanes D.M."/>
            <person name="van der Giezen M."/>
            <person name="Wahlund T.M."/>
            <person name="Williams B."/>
            <person name="Wilson W."/>
            <person name="Wolfe G."/>
            <person name="Wurch L.L."/>
        </authorList>
    </citation>
    <scope>NUCLEOTIDE SEQUENCE</scope>
</reference>
<dbReference type="HOGENOM" id="CLU_033541_0_0_1"/>
<accession>A0A0D3IIK0</accession>
<keyword evidence="4 7" id="KW-0812">Transmembrane</keyword>
<dbReference type="eggNOG" id="ENOG502RXXQ">
    <property type="taxonomic scope" value="Eukaryota"/>
</dbReference>
<keyword evidence="3" id="KW-1003">Cell membrane</keyword>
<evidence type="ECO:0008006" key="10">
    <source>
        <dbReference type="Google" id="ProtNLM"/>
    </source>
</evidence>
<evidence type="ECO:0000256" key="6">
    <source>
        <dbReference type="ARBA" id="ARBA00023136"/>
    </source>
</evidence>
<dbReference type="GO" id="GO:0005886">
    <property type="term" value="C:plasma membrane"/>
    <property type="evidence" value="ECO:0007669"/>
    <property type="project" value="UniProtKB-SubCell"/>
</dbReference>
<comment type="subcellular location">
    <subcellularLocation>
        <location evidence="1">Cell membrane</location>
        <topology evidence="1">Multi-pass membrane protein</topology>
    </subcellularLocation>
</comment>
<dbReference type="AlphaFoldDB" id="A0A0D3IIK0"/>
<evidence type="ECO:0000313" key="8">
    <source>
        <dbReference type="EnsemblProtists" id="EOD11085"/>
    </source>
</evidence>
<dbReference type="PANTHER" id="PTHR30106">
    <property type="entry name" value="INNER MEMBRANE PROTEIN YEIH-RELATED"/>
    <property type="match status" value="1"/>
</dbReference>
<name>A0A0D3IIK0_EMIH1</name>
<keyword evidence="5 7" id="KW-1133">Transmembrane helix</keyword>
<evidence type="ECO:0000256" key="2">
    <source>
        <dbReference type="ARBA" id="ARBA00007977"/>
    </source>
</evidence>
<feature type="transmembrane region" description="Helical" evidence="7">
    <location>
        <begin position="325"/>
        <end position="350"/>
    </location>
</feature>
<reference evidence="8" key="2">
    <citation type="submission" date="2024-10" db="UniProtKB">
        <authorList>
            <consortium name="EnsemblProtists"/>
        </authorList>
    </citation>
    <scope>IDENTIFICATION</scope>
</reference>
<organism evidence="8 9">
    <name type="scientific">Emiliania huxleyi (strain CCMP1516)</name>
    <dbReference type="NCBI Taxonomy" id="280463"/>
    <lineage>
        <taxon>Eukaryota</taxon>
        <taxon>Haptista</taxon>
        <taxon>Haptophyta</taxon>
        <taxon>Prymnesiophyceae</taxon>
        <taxon>Isochrysidales</taxon>
        <taxon>Noelaerhabdaceae</taxon>
        <taxon>Emiliania</taxon>
    </lineage>
</organism>
<evidence type="ECO:0000256" key="3">
    <source>
        <dbReference type="ARBA" id="ARBA00022475"/>
    </source>
</evidence>
<protein>
    <recommendedName>
        <fullName evidence="10">Sulfate exporter family transporter</fullName>
    </recommendedName>
</protein>
<feature type="transmembrane region" description="Helical" evidence="7">
    <location>
        <begin position="271"/>
        <end position="289"/>
    </location>
</feature>
<feature type="transmembrane region" description="Helical" evidence="7">
    <location>
        <begin position="82"/>
        <end position="108"/>
    </location>
</feature>
<sequence>MRASGREAAGFVKDRAAGLAVAGSLGFAAELAAKRLTNGAISPLLYATAFGIVIGNVLRINDPELKSLSSTAVGMKFAKQRLLRAGIILYGAKITFAKILGIGLPGLLTDLYVVASTLTFGFALGRALGLSEALVTLISTGSAICGCSAVAATQPIINAEAHEVAAAVGVVVLCGTSAMFSYPLMFKLLPALAADPRLMGIYTGSTVHELAGVVAAGNAMGAEVASTAVVTKLLRVFLLEPWIIALYYLGIGQSKARAGSSSAKAGKGVPWFAFGFIGVATVNSVWGIAPALQRAFTTLSACFLGSAMAALGLDTDLVKVKSLGWKPIVLALALWANLLGMGLLVSRALVGGL</sequence>
<feature type="transmembrane region" description="Helical" evidence="7">
    <location>
        <begin position="295"/>
        <end position="313"/>
    </location>
</feature>
<dbReference type="PaxDb" id="2903-EOD11085"/>
<dbReference type="PANTHER" id="PTHR30106:SF2">
    <property type="entry name" value="UPF0324 INNER MEMBRANE PROTEIN YEIH"/>
    <property type="match status" value="1"/>
</dbReference>